<dbReference type="GO" id="GO:0006420">
    <property type="term" value="P:arginyl-tRNA aminoacylation"/>
    <property type="evidence" value="ECO:0007669"/>
    <property type="project" value="UniProtKB-UniRule"/>
</dbReference>
<proteinExistence type="inferred from homology"/>
<dbReference type="InterPro" id="IPR036695">
    <property type="entry name" value="Arg-tRNA-synth_N_sf"/>
</dbReference>
<dbReference type="SMART" id="SM00836">
    <property type="entry name" value="DALR_1"/>
    <property type="match status" value="1"/>
</dbReference>
<evidence type="ECO:0000313" key="15">
    <source>
        <dbReference type="EMBL" id="GLZ80254.1"/>
    </source>
</evidence>
<dbReference type="NCBIfam" id="TIGR00456">
    <property type="entry name" value="argS"/>
    <property type="match status" value="1"/>
</dbReference>
<keyword evidence="8 11" id="KW-0648">Protein biosynthesis</keyword>
<dbReference type="SMART" id="SM01016">
    <property type="entry name" value="Arg_tRNA_synt_N"/>
    <property type="match status" value="1"/>
</dbReference>
<comment type="caution">
    <text evidence="15">The sequence shown here is derived from an EMBL/GenBank/DDBJ whole genome shotgun (WGS) entry which is preliminary data.</text>
</comment>
<feature type="domain" description="Arginyl tRNA synthetase N-terminal" evidence="14">
    <location>
        <begin position="9"/>
        <end position="84"/>
    </location>
</feature>
<evidence type="ECO:0000256" key="12">
    <source>
        <dbReference type="RuleBase" id="RU363038"/>
    </source>
</evidence>
<dbReference type="SUPFAM" id="SSF52374">
    <property type="entry name" value="Nucleotidylyl transferase"/>
    <property type="match status" value="1"/>
</dbReference>
<evidence type="ECO:0000256" key="9">
    <source>
        <dbReference type="ARBA" id="ARBA00023146"/>
    </source>
</evidence>
<dbReference type="EC" id="6.1.1.19" evidence="11"/>
<dbReference type="InterPro" id="IPR001412">
    <property type="entry name" value="aa-tRNA-synth_I_CS"/>
</dbReference>
<feature type="short sequence motif" description="'HIGH' region" evidence="11">
    <location>
        <begin position="120"/>
        <end position="130"/>
    </location>
</feature>
<evidence type="ECO:0000256" key="6">
    <source>
        <dbReference type="ARBA" id="ARBA00022741"/>
    </source>
</evidence>
<dbReference type="GO" id="GO:0004814">
    <property type="term" value="F:arginine-tRNA ligase activity"/>
    <property type="evidence" value="ECO:0007669"/>
    <property type="project" value="UniProtKB-UniRule"/>
</dbReference>
<comment type="subcellular location">
    <subcellularLocation>
        <location evidence="1 11">Cytoplasm</location>
    </subcellularLocation>
</comment>
<dbReference type="PRINTS" id="PR01038">
    <property type="entry name" value="TRNASYNTHARG"/>
</dbReference>
<evidence type="ECO:0000259" key="13">
    <source>
        <dbReference type="SMART" id="SM00836"/>
    </source>
</evidence>
<dbReference type="InterPro" id="IPR014729">
    <property type="entry name" value="Rossmann-like_a/b/a_fold"/>
</dbReference>
<dbReference type="InterPro" id="IPR009080">
    <property type="entry name" value="tRNAsynth_Ia_anticodon-bd"/>
</dbReference>
<dbReference type="PANTHER" id="PTHR11956:SF5">
    <property type="entry name" value="ARGININE--TRNA LIGASE, CYTOPLASMIC"/>
    <property type="match status" value="1"/>
</dbReference>
<dbReference type="FunFam" id="1.10.730.10:FF:000008">
    <property type="entry name" value="Arginine--tRNA ligase"/>
    <property type="match status" value="1"/>
</dbReference>
<dbReference type="Proteomes" id="UP001165079">
    <property type="component" value="Unassembled WGS sequence"/>
</dbReference>
<evidence type="ECO:0000256" key="4">
    <source>
        <dbReference type="ARBA" id="ARBA00022490"/>
    </source>
</evidence>
<evidence type="ECO:0000256" key="3">
    <source>
        <dbReference type="ARBA" id="ARBA00011245"/>
    </source>
</evidence>
<dbReference type="SUPFAM" id="SSF55190">
    <property type="entry name" value="Arginyl-tRNA synthetase (ArgRS), N-terminal 'additional' domain"/>
    <property type="match status" value="1"/>
</dbReference>
<evidence type="ECO:0000256" key="2">
    <source>
        <dbReference type="ARBA" id="ARBA00005594"/>
    </source>
</evidence>
<keyword evidence="7 11" id="KW-0067">ATP-binding</keyword>
<keyword evidence="4 11" id="KW-0963">Cytoplasm</keyword>
<comment type="catalytic activity">
    <reaction evidence="10 11">
        <text>tRNA(Arg) + L-arginine + ATP = L-arginyl-tRNA(Arg) + AMP + diphosphate</text>
        <dbReference type="Rhea" id="RHEA:20301"/>
        <dbReference type="Rhea" id="RHEA-COMP:9658"/>
        <dbReference type="Rhea" id="RHEA-COMP:9673"/>
        <dbReference type="ChEBI" id="CHEBI:30616"/>
        <dbReference type="ChEBI" id="CHEBI:32682"/>
        <dbReference type="ChEBI" id="CHEBI:33019"/>
        <dbReference type="ChEBI" id="CHEBI:78442"/>
        <dbReference type="ChEBI" id="CHEBI:78513"/>
        <dbReference type="ChEBI" id="CHEBI:456215"/>
        <dbReference type="EC" id="6.1.1.19"/>
    </reaction>
</comment>
<dbReference type="AlphaFoldDB" id="A0A9W6WB39"/>
<keyword evidence="16" id="KW-1185">Reference proteome</keyword>
<accession>A0A9W6WB39</accession>
<dbReference type="HAMAP" id="MF_00123">
    <property type="entry name" value="Arg_tRNA_synth"/>
    <property type="match status" value="1"/>
</dbReference>
<dbReference type="PANTHER" id="PTHR11956">
    <property type="entry name" value="ARGINYL-TRNA SYNTHETASE"/>
    <property type="match status" value="1"/>
</dbReference>
<name>A0A9W6WB39_9ACTN</name>
<dbReference type="Pfam" id="PF00750">
    <property type="entry name" value="tRNA-synt_1d"/>
    <property type="match status" value="1"/>
</dbReference>
<keyword evidence="9 11" id="KW-0030">Aminoacyl-tRNA synthetase</keyword>
<evidence type="ECO:0000256" key="5">
    <source>
        <dbReference type="ARBA" id="ARBA00022598"/>
    </source>
</evidence>
<gene>
    <name evidence="11 15" type="primary">argS</name>
    <name evidence="15" type="ORF">Afil01_50610</name>
</gene>
<dbReference type="EMBL" id="BSTX01000003">
    <property type="protein sequence ID" value="GLZ80254.1"/>
    <property type="molecule type" value="Genomic_DNA"/>
</dbReference>
<comment type="subunit">
    <text evidence="3 11">Monomer.</text>
</comment>
<evidence type="ECO:0000256" key="1">
    <source>
        <dbReference type="ARBA" id="ARBA00004496"/>
    </source>
</evidence>
<evidence type="ECO:0000256" key="7">
    <source>
        <dbReference type="ARBA" id="ARBA00022840"/>
    </source>
</evidence>
<dbReference type="InterPro" id="IPR005148">
    <property type="entry name" value="Arg-tRNA-synth_N"/>
</dbReference>
<dbReference type="InterPro" id="IPR008909">
    <property type="entry name" value="DALR_anticod-bd"/>
</dbReference>
<dbReference type="FunFam" id="3.40.50.620:FF:000030">
    <property type="entry name" value="Arginine--tRNA ligase"/>
    <property type="match status" value="1"/>
</dbReference>
<sequence length="575" mass="62793">MTDHVSLRVSAERAVAAAMTRVLPSALAGSDPLVRRSEHADFQSNAAMSLAKKAGTNPRELAANLAAQIPGATVSGPGFINLGLAPDAVWRRAAELAADERLGVPRSRTGSRTVIDYSAPNVAKEMHVGHLRTTIIGDALVRVGEFLGAEMIRQNHLGDWGTQFGMLTQFIDEHPEVDWRHSGDVSVLDALYRRASALFKEDPDFAERARARVVVFQSGDEATLALWRELVEVSAEAFQKIYDRLGVRLEPGDIAGESFYNPRLDGVVAELLDKGVAVESDGAICVFFDDVLGPEGDPVPLIVRKTDGGYGYGATDLATIRYRVEELKADRLLYVIDVRQSLHLKMVWDTARRAGWLPADVEVVHVSFGTVLGPDGKPFKTRSGDTVRLAELLDAAVARAREVIAEREHDLGPAELEEVVQAAGIGAVKYADLSTSRTRDYVFDVERMVALQGNTAVYMQYALARVRSILRKLPAGATGEIDPALPLHEAEKDLVMRLDEFGAVLAEVDELHEPHRLCAYLYETAGAFSVFFERCPVLRAESDAVRASRVALVRLTGNVLARGLDLLGLRAPERM</sequence>
<organism evidence="15 16">
    <name type="scientific">Actinorhabdospora filicis</name>
    <dbReference type="NCBI Taxonomy" id="1785913"/>
    <lineage>
        <taxon>Bacteria</taxon>
        <taxon>Bacillati</taxon>
        <taxon>Actinomycetota</taxon>
        <taxon>Actinomycetes</taxon>
        <taxon>Micromonosporales</taxon>
        <taxon>Micromonosporaceae</taxon>
        <taxon>Actinorhabdospora</taxon>
    </lineage>
</organism>
<keyword evidence="6 11" id="KW-0547">Nucleotide-binding</keyword>
<dbReference type="InterPro" id="IPR035684">
    <property type="entry name" value="ArgRS_core"/>
</dbReference>
<evidence type="ECO:0000256" key="11">
    <source>
        <dbReference type="HAMAP-Rule" id="MF_00123"/>
    </source>
</evidence>
<comment type="similarity">
    <text evidence="2 11 12">Belongs to the class-I aminoacyl-tRNA synthetase family.</text>
</comment>
<evidence type="ECO:0000259" key="14">
    <source>
        <dbReference type="SMART" id="SM01016"/>
    </source>
</evidence>
<evidence type="ECO:0000256" key="10">
    <source>
        <dbReference type="ARBA" id="ARBA00049339"/>
    </source>
</evidence>
<protein>
    <recommendedName>
        <fullName evidence="11">Arginine--tRNA ligase</fullName>
        <ecNumber evidence="11">6.1.1.19</ecNumber>
    </recommendedName>
    <alternativeName>
        <fullName evidence="11">Arginyl-tRNA synthetase</fullName>
        <shortName evidence="11">ArgRS</shortName>
    </alternativeName>
</protein>
<evidence type="ECO:0000256" key="8">
    <source>
        <dbReference type="ARBA" id="ARBA00022917"/>
    </source>
</evidence>
<keyword evidence="5 11" id="KW-0436">Ligase</keyword>
<dbReference type="Pfam" id="PF03485">
    <property type="entry name" value="Arg_tRNA_synt_N"/>
    <property type="match status" value="1"/>
</dbReference>
<dbReference type="InterPro" id="IPR001278">
    <property type="entry name" value="Arg-tRNA-ligase"/>
</dbReference>
<dbReference type="Pfam" id="PF05746">
    <property type="entry name" value="DALR_1"/>
    <property type="match status" value="1"/>
</dbReference>
<evidence type="ECO:0000313" key="16">
    <source>
        <dbReference type="Proteomes" id="UP001165079"/>
    </source>
</evidence>
<reference evidence="15" key="1">
    <citation type="submission" date="2023-03" db="EMBL/GenBank/DDBJ databases">
        <title>Actinorhabdospora filicis NBRC 111898.</title>
        <authorList>
            <person name="Ichikawa N."/>
            <person name="Sato H."/>
            <person name="Tonouchi N."/>
        </authorList>
    </citation>
    <scope>NUCLEOTIDE SEQUENCE</scope>
    <source>
        <strain evidence="15">NBRC 111898</strain>
    </source>
</reference>
<dbReference type="CDD" id="cd07956">
    <property type="entry name" value="Anticodon_Ia_Arg"/>
    <property type="match status" value="1"/>
</dbReference>
<feature type="domain" description="DALR anticodon binding" evidence="13">
    <location>
        <begin position="459"/>
        <end position="575"/>
    </location>
</feature>
<dbReference type="Gene3D" id="3.30.1360.70">
    <property type="entry name" value="Arginyl tRNA synthetase N-terminal domain"/>
    <property type="match status" value="1"/>
</dbReference>
<dbReference type="PROSITE" id="PS00178">
    <property type="entry name" value="AA_TRNA_LIGASE_I"/>
    <property type="match status" value="1"/>
</dbReference>
<dbReference type="GO" id="GO:0005737">
    <property type="term" value="C:cytoplasm"/>
    <property type="evidence" value="ECO:0007669"/>
    <property type="project" value="UniProtKB-SubCell"/>
</dbReference>
<dbReference type="Gene3D" id="3.40.50.620">
    <property type="entry name" value="HUPs"/>
    <property type="match status" value="1"/>
</dbReference>
<dbReference type="GO" id="GO:0005524">
    <property type="term" value="F:ATP binding"/>
    <property type="evidence" value="ECO:0007669"/>
    <property type="project" value="UniProtKB-UniRule"/>
</dbReference>
<dbReference type="SUPFAM" id="SSF47323">
    <property type="entry name" value="Anticodon-binding domain of a subclass of class I aminoacyl-tRNA synthetases"/>
    <property type="match status" value="1"/>
</dbReference>
<dbReference type="Gene3D" id="1.10.730.10">
    <property type="entry name" value="Isoleucyl-tRNA Synthetase, Domain 1"/>
    <property type="match status" value="1"/>
</dbReference>
<dbReference type="RefSeq" id="WP_349497701.1">
    <property type="nucleotide sequence ID" value="NZ_BSTX01000003.1"/>
</dbReference>
<dbReference type="CDD" id="cd00671">
    <property type="entry name" value="ArgRS_core"/>
    <property type="match status" value="1"/>
</dbReference>